<dbReference type="Pfam" id="PF00027">
    <property type="entry name" value="cNMP_binding"/>
    <property type="match status" value="1"/>
</dbReference>
<evidence type="ECO:0000256" key="3">
    <source>
        <dbReference type="ARBA" id="ARBA00023163"/>
    </source>
</evidence>
<dbReference type="Pfam" id="PF13545">
    <property type="entry name" value="HTH_Crp_2"/>
    <property type="match status" value="1"/>
</dbReference>
<evidence type="ECO:0000313" key="5">
    <source>
        <dbReference type="EMBL" id="TMR29839.1"/>
    </source>
</evidence>
<accession>A0A5S4GAG5</accession>
<keyword evidence="3" id="KW-0804">Transcription</keyword>
<name>A0A5S4GAG5_9ACTN</name>
<gene>
    <name evidence="5" type="ORF">ETD96_34785</name>
</gene>
<dbReference type="EMBL" id="VCKZ01000365">
    <property type="protein sequence ID" value="TMR29839.1"/>
    <property type="molecule type" value="Genomic_DNA"/>
</dbReference>
<dbReference type="PANTHER" id="PTHR24567">
    <property type="entry name" value="CRP FAMILY TRANSCRIPTIONAL REGULATORY PROTEIN"/>
    <property type="match status" value="1"/>
</dbReference>
<evidence type="ECO:0000256" key="1">
    <source>
        <dbReference type="ARBA" id="ARBA00023015"/>
    </source>
</evidence>
<organism evidence="5 6">
    <name type="scientific">Actinomadura geliboluensis</name>
    <dbReference type="NCBI Taxonomy" id="882440"/>
    <lineage>
        <taxon>Bacteria</taxon>
        <taxon>Bacillati</taxon>
        <taxon>Actinomycetota</taxon>
        <taxon>Actinomycetes</taxon>
        <taxon>Streptosporangiales</taxon>
        <taxon>Thermomonosporaceae</taxon>
        <taxon>Actinomadura</taxon>
    </lineage>
</organism>
<feature type="domain" description="Cyclic nucleotide-binding" evidence="4">
    <location>
        <begin position="34"/>
        <end position="133"/>
    </location>
</feature>
<dbReference type="InterPro" id="IPR018488">
    <property type="entry name" value="cNMP-bd_CS"/>
</dbReference>
<evidence type="ECO:0000256" key="2">
    <source>
        <dbReference type="ARBA" id="ARBA00023125"/>
    </source>
</evidence>
<evidence type="ECO:0000313" key="6">
    <source>
        <dbReference type="Proteomes" id="UP000305238"/>
    </source>
</evidence>
<dbReference type="InterPro" id="IPR014710">
    <property type="entry name" value="RmlC-like_jellyroll"/>
</dbReference>
<evidence type="ECO:0000259" key="4">
    <source>
        <dbReference type="PROSITE" id="PS50042"/>
    </source>
</evidence>
<dbReference type="GO" id="GO:0003700">
    <property type="term" value="F:DNA-binding transcription factor activity"/>
    <property type="evidence" value="ECO:0007669"/>
    <property type="project" value="TreeGrafter"/>
</dbReference>
<dbReference type="PROSITE" id="PS00889">
    <property type="entry name" value="CNMP_BINDING_2"/>
    <property type="match status" value="1"/>
</dbReference>
<dbReference type="GO" id="GO:0005829">
    <property type="term" value="C:cytosol"/>
    <property type="evidence" value="ECO:0007669"/>
    <property type="project" value="TreeGrafter"/>
</dbReference>
<dbReference type="InterPro" id="IPR012318">
    <property type="entry name" value="HTH_CRP"/>
</dbReference>
<dbReference type="InterPro" id="IPR000595">
    <property type="entry name" value="cNMP-bd_dom"/>
</dbReference>
<dbReference type="PANTHER" id="PTHR24567:SF74">
    <property type="entry name" value="HTH-TYPE TRANSCRIPTIONAL REGULATOR ARCR"/>
    <property type="match status" value="1"/>
</dbReference>
<keyword evidence="6" id="KW-1185">Reference proteome</keyword>
<dbReference type="InterPro" id="IPR036390">
    <property type="entry name" value="WH_DNA-bd_sf"/>
</dbReference>
<reference evidence="5 6" key="1">
    <citation type="submission" date="2019-05" db="EMBL/GenBank/DDBJ databases">
        <title>Draft genome sequence of Actinomadura geliboluensis A8036.</title>
        <authorList>
            <person name="Saricaoglu S."/>
            <person name="Isik K."/>
        </authorList>
    </citation>
    <scope>NUCLEOTIDE SEQUENCE [LARGE SCALE GENOMIC DNA]</scope>
    <source>
        <strain evidence="5 6">A8036</strain>
    </source>
</reference>
<sequence length="255" mass="27793">MPVRAARLRGAGAATRTCAEETSMTSSGWHHLSFLGRLTPPARNAVLRLGMPRTVQRDRPLMRQGEPGTEVHLLLDGRVAVARGVENGSVSLLGIRHRGDLVGEMAVLGDGVRTATVTTLDRSILSVIPAQPFMACLHRHPEALIALNLMTGDRLAQANTYRADAAGYEVEVRLARALLYQAWRAPEREDGRLVVRLRQKQLAMLIGAQEGTVQKALKGPALRDLVVCARGRVVLLDVHELARLAEMKAPSELCE</sequence>
<dbReference type="SUPFAM" id="SSF51206">
    <property type="entry name" value="cAMP-binding domain-like"/>
    <property type="match status" value="1"/>
</dbReference>
<dbReference type="Gene3D" id="2.60.120.10">
    <property type="entry name" value="Jelly Rolls"/>
    <property type="match status" value="1"/>
</dbReference>
<dbReference type="Gene3D" id="1.10.10.10">
    <property type="entry name" value="Winged helix-like DNA-binding domain superfamily/Winged helix DNA-binding domain"/>
    <property type="match status" value="1"/>
</dbReference>
<dbReference type="Proteomes" id="UP000305238">
    <property type="component" value="Unassembled WGS sequence"/>
</dbReference>
<dbReference type="GO" id="GO:0003677">
    <property type="term" value="F:DNA binding"/>
    <property type="evidence" value="ECO:0007669"/>
    <property type="project" value="UniProtKB-KW"/>
</dbReference>
<dbReference type="OrthoDB" id="41390at2"/>
<dbReference type="SMART" id="SM00100">
    <property type="entry name" value="cNMP"/>
    <property type="match status" value="1"/>
</dbReference>
<dbReference type="InterPro" id="IPR050397">
    <property type="entry name" value="Env_Response_Regulators"/>
</dbReference>
<protein>
    <submittedName>
        <fullName evidence="5">Crp/Fnr family transcriptional regulator</fullName>
    </submittedName>
</protein>
<proteinExistence type="predicted"/>
<dbReference type="CDD" id="cd00038">
    <property type="entry name" value="CAP_ED"/>
    <property type="match status" value="1"/>
</dbReference>
<dbReference type="InterPro" id="IPR036388">
    <property type="entry name" value="WH-like_DNA-bd_sf"/>
</dbReference>
<dbReference type="AlphaFoldDB" id="A0A5S4GAG5"/>
<comment type="caution">
    <text evidence="5">The sequence shown here is derived from an EMBL/GenBank/DDBJ whole genome shotgun (WGS) entry which is preliminary data.</text>
</comment>
<dbReference type="PROSITE" id="PS50042">
    <property type="entry name" value="CNMP_BINDING_3"/>
    <property type="match status" value="1"/>
</dbReference>
<dbReference type="InterPro" id="IPR018490">
    <property type="entry name" value="cNMP-bd_dom_sf"/>
</dbReference>
<dbReference type="SUPFAM" id="SSF46785">
    <property type="entry name" value="Winged helix' DNA-binding domain"/>
    <property type="match status" value="1"/>
</dbReference>
<keyword evidence="1" id="KW-0805">Transcription regulation</keyword>
<keyword evidence="2" id="KW-0238">DNA-binding</keyword>